<evidence type="ECO:0000313" key="2">
    <source>
        <dbReference type="EMBL" id="RNA17489.1"/>
    </source>
</evidence>
<accession>A0A3M7R1Z3</accession>
<reference evidence="2 3" key="1">
    <citation type="journal article" date="2018" name="Sci. Rep.">
        <title>Genomic signatures of local adaptation to the degree of environmental predictability in rotifers.</title>
        <authorList>
            <person name="Franch-Gras L."/>
            <person name="Hahn C."/>
            <person name="Garcia-Roger E.M."/>
            <person name="Carmona M.J."/>
            <person name="Serra M."/>
            <person name="Gomez A."/>
        </authorList>
    </citation>
    <scope>NUCLEOTIDE SEQUENCE [LARGE SCALE GENOMIC DNA]</scope>
    <source>
        <strain evidence="2">HYR1</strain>
    </source>
</reference>
<keyword evidence="1" id="KW-0472">Membrane</keyword>
<sequence length="73" mass="7428">MWPAGSGSLLSLGCVWAPAVELFSSSTSFSAALTSRLSLSSLSAGSSLICGSADAFGLGVFVLARWDTGRVKK</sequence>
<keyword evidence="1" id="KW-1133">Transmembrane helix</keyword>
<evidence type="ECO:0000256" key="1">
    <source>
        <dbReference type="SAM" id="Phobius"/>
    </source>
</evidence>
<dbReference type="EMBL" id="REGN01004445">
    <property type="protein sequence ID" value="RNA17489.1"/>
    <property type="molecule type" value="Genomic_DNA"/>
</dbReference>
<dbReference type="AlphaFoldDB" id="A0A3M7R1Z3"/>
<protein>
    <submittedName>
        <fullName evidence="2">Uncharacterized protein</fullName>
    </submittedName>
</protein>
<keyword evidence="1" id="KW-0812">Transmembrane</keyword>
<evidence type="ECO:0000313" key="3">
    <source>
        <dbReference type="Proteomes" id="UP000276133"/>
    </source>
</evidence>
<keyword evidence="3" id="KW-1185">Reference proteome</keyword>
<gene>
    <name evidence="2" type="ORF">BpHYR1_024380</name>
</gene>
<organism evidence="2 3">
    <name type="scientific">Brachionus plicatilis</name>
    <name type="common">Marine rotifer</name>
    <name type="synonym">Brachionus muelleri</name>
    <dbReference type="NCBI Taxonomy" id="10195"/>
    <lineage>
        <taxon>Eukaryota</taxon>
        <taxon>Metazoa</taxon>
        <taxon>Spiralia</taxon>
        <taxon>Gnathifera</taxon>
        <taxon>Rotifera</taxon>
        <taxon>Eurotatoria</taxon>
        <taxon>Monogononta</taxon>
        <taxon>Pseudotrocha</taxon>
        <taxon>Ploima</taxon>
        <taxon>Brachionidae</taxon>
        <taxon>Brachionus</taxon>
    </lineage>
</organism>
<dbReference type="Proteomes" id="UP000276133">
    <property type="component" value="Unassembled WGS sequence"/>
</dbReference>
<name>A0A3M7R1Z3_BRAPC</name>
<proteinExistence type="predicted"/>
<comment type="caution">
    <text evidence="2">The sequence shown here is derived from an EMBL/GenBank/DDBJ whole genome shotgun (WGS) entry which is preliminary data.</text>
</comment>
<feature type="transmembrane region" description="Helical" evidence="1">
    <location>
        <begin position="43"/>
        <end position="64"/>
    </location>
</feature>